<dbReference type="PROSITE" id="PS00108">
    <property type="entry name" value="PROTEIN_KINASE_ST"/>
    <property type="match status" value="1"/>
</dbReference>
<dbReference type="EC" id="2.7.11.1" evidence="1"/>
<feature type="compositionally biased region" description="Basic and acidic residues" evidence="9">
    <location>
        <begin position="415"/>
        <end position="428"/>
    </location>
</feature>
<feature type="compositionally biased region" description="Low complexity" evidence="9">
    <location>
        <begin position="394"/>
        <end position="405"/>
    </location>
</feature>
<dbReference type="PANTHER" id="PTHR43895">
    <property type="entry name" value="CALCIUM/CALMODULIN-DEPENDENT PROTEIN KINASE KINASE-RELATED"/>
    <property type="match status" value="1"/>
</dbReference>
<feature type="compositionally biased region" description="Polar residues" evidence="9">
    <location>
        <begin position="655"/>
        <end position="666"/>
    </location>
</feature>
<feature type="region of interest" description="Disordered" evidence="9">
    <location>
        <begin position="354"/>
        <end position="432"/>
    </location>
</feature>
<keyword evidence="6" id="KW-0067">ATP-binding</keyword>
<evidence type="ECO:0000259" key="10">
    <source>
        <dbReference type="PROSITE" id="PS50011"/>
    </source>
</evidence>
<dbReference type="GO" id="GO:0005524">
    <property type="term" value="F:ATP binding"/>
    <property type="evidence" value="ECO:0007669"/>
    <property type="project" value="UniProtKB-KW"/>
</dbReference>
<feature type="region of interest" description="Disordered" evidence="9">
    <location>
        <begin position="642"/>
        <end position="666"/>
    </location>
</feature>
<evidence type="ECO:0000256" key="6">
    <source>
        <dbReference type="ARBA" id="ARBA00022840"/>
    </source>
</evidence>
<feature type="domain" description="Protein kinase" evidence="10">
    <location>
        <begin position="1"/>
        <end position="237"/>
    </location>
</feature>
<dbReference type="Proteomes" id="UP001211907">
    <property type="component" value="Unassembled WGS sequence"/>
</dbReference>
<feature type="region of interest" description="Disordered" evidence="9">
    <location>
        <begin position="449"/>
        <end position="486"/>
    </location>
</feature>
<dbReference type="SUPFAM" id="SSF56112">
    <property type="entry name" value="Protein kinase-like (PK-like)"/>
    <property type="match status" value="1"/>
</dbReference>
<dbReference type="GO" id="GO:0035861">
    <property type="term" value="C:site of double-strand break"/>
    <property type="evidence" value="ECO:0007669"/>
    <property type="project" value="TreeGrafter"/>
</dbReference>
<dbReference type="GO" id="GO:0005634">
    <property type="term" value="C:nucleus"/>
    <property type="evidence" value="ECO:0007669"/>
    <property type="project" value="TreeGrafter"/>
</dbReference>
<feature type="compositionally biased region" description="Acidic residues" evidence="9">
    <location>
        <begin position="355"/>
        <end position="367"/>
    </location>
</feature>
<feature type="compositionally biased region" description="Gly residues" evidence="9">
    <location>
        <begin position="458"/>
        <end position="469"/>
    </location>
</feature>
<evidence type="ECO:0000313" key="12">
    <source>
        <dbReference type="EMBL" id="KAJ3111930.1"/>
    </source>
</evidence>
<sequence>MREISALKQVKSHPHIISLIEVIETDTYIAIVMELAKGGELFEYILTNRSLPEDDCRRMFAQIICAVSFIHSNGIVHRDLKLENILLDEYQNVVIIDFGFANKSNGPDDLLYTSCGSPCYAAPELVTSEVYTLLHLNVALSLISYILKGYNGEMADLWSCGVILFSMIAGYLPYDDDPKNPDGANISLLYEYILTTTLEFPEYVPTDCQNLINRILVPDPSKRANIEEIMDHITPIIELPKHFENLNVSPITAVEPSSPDQGKRLSHIQEPAEYRRIVPMDPGSPKTEVFAEESHTVPIKKIGRQDPANSDTTVIAQDATTTISVSYGDHLVEEPGQMKLDSEIVDNMEETIGNEIDETSNDDDYNVGDDSRDEEKVQDLRGMLRKLSSDDKSLPSTPSDSPNPSDKQSTTPYRIKLDGNGEGFERTEQQQQKSSFAVFMEGAKIEPSYTSQKFNRNDGGGLSAGGGSGSDAEPKGILRPGLSLNSSRVSSGKKQVSIVEPIIESIPGGEVLSREANPSRNSWFAGFTSWRFRNDPETAARASSSSPVLEQRANSFASIFKSRSIPRRPSTDSPIPITVTEPQLTQQVPPIPTIQQQAIITSDPRTVSMISTATQRNSVFATMLSHRQEAGNPDETLNIRSRSQTPSSWYGFPSRSGTPSGWHRSATTTAERGIGSAAVTREISTAVPLPPDMSRAETVLSLSASDYHVQFATNGGNGSRGSLPVRPETRPTVKKKMRRHVGNADLRAISRRDPESLLADLEAMFTQRGFEVTPASGEESGEFRLKVVKLGFIARTDAVAATATTGGGGSGGSGVAVTASRLVKFMDIPSDFLSSEDNGNIIILPSDLSRKIGEDLKVAAGFKLAMSLVKKLQYFKEYGMNYNNGYDPKLPGGGGEPSNSVRSSITLAANTPASTSNEDFRAIQLQFVDEMVFYVELQTVANLPGACVVNFKRVRGNIWTFKKLYNGLVEELPVF</sequence>
<evidence type="ECO:0000256" key="9">
    <source>
        <dbReference type="SAM" id="MobiDB-lite"/>
    </source>
</evidence>
<dbReference type="CDD" id="cd14003">
    <property type="entry name" value="STKc_AMPK-like"/>
    <property type="match status" value="1"/>
</dbReference>
<comment type="catalytic activity">
    <reaction evidence="7">
        <text>L-threonyl-[protein] + ATP = O-phospho-L-threonyl-[protein] + ADP + H(+)</text>
        <dbReference type="Rhea" id="RHEA:46608"/>
        <dbReference type="Rhea" id="RHEA-COMP:11060"/>
        <dbReference type="Rhea" id="RHEA-COMP:11605"/>
        <dbReference type="ChEBI" id="CHEBI:15378"/>
        <dbReference type="ChEBI" id="CHEBI:30013"/>
        <dbReference type="ChEBI" id="CHEBI:30616"/>
        <dbReference type="ChEBI" id="CHEBI:61977"/>
        <dbReference type="ChEBI" id="CHEBI:456216"/>
        <dbReference type="EC" id="2.7.11.1"/>
    </reaction>
</comment>
<proteinExistence type="predicted"/>
<comment type="catalytic activity">
    <reaction evidence="8">
        <text>L-seryl-[protein] + ATP = O-phospho-L-seryl-[protein] + ADP + H(+)</text>
        <dbReference type="Rhea" id="RHEA:17989"/>
        <dbReference type="Rhea" id="RHEA-COMP:9863"/>
        <dbReference type="Rhea" id="RHEA-COMP:11604"/>
        <dbReference type="ChEBI" id="CHEBI:15378"/>
        <dbReference type="ChEBI" id="CHEBI:29999"/>
        <dbReference type="ChEBI" id="CHEBI:30616"/>
        <dbReference type="ChEBI" id="CHEBI:83421"/>
        <dbReference type="ChEBI" id="CHEBI:456216"/>
        <dbReference type="EC" id="2.7.11.1"/>
    </reaction>
</comment>
<feature type="region of interest" description="Disordered" evidence="9">
    <location>
        <begin position="713"/>
        <end position="739"/>
    </location>
</feature>
<evidence type="ECO:0000313" key="13">
    <source>
        <dbReference type="Proteomes" id="UP001211907"/>
    </source>
</evidence>
<accession>A0AAD5SWA2</accession>
<protein>
    <recommendedName>
        <fullName evidence="1">non-specific serine/threonine protein kinase</fullName>
        <ecNumber evidence="1">2.7.11.1</ecNumber>
    </recommendedName>
</protein>
<evidence type="ECO:0000259" key="11">
    <source>
        <dbReference type="PROSITE" id="PS50032"/>
    </source>
</evidence>
<feature type="compositionally biased region" description="Basic and acidic residues" evidence="9">
    <location>
        <begin position="369"/>
        <end position="379"/>
    </location>
</feature>
<dbReference type="Gene3D" id="1.10.510.10">
    <property type="entry name" value="Transferase(Phosphotransferase) domain 1"/>
    <property type="match status" value="1"/>
</dbReference>
<evidence type="ECO:0000256" key="8">
    <source>
        <dbReference type="ARBA" id="ARBA00048679"/>
    </source>
</evidence>
<dbReference type="FunFam" id="1.10.510.10:FF:000571">
    <property type="entry name" value="Maternal embryonic leucine zipper kinase"/>
    <property type="match status" value="1"/>
</dbReference>
<dbReference type="GO" id="GO:0007095">
    <property type="term" value="P:mitotic G2 DNA damage checkpoint signaling"/>
    <property type="evidence" value="ECO:0007669"/>
    <property type="project" value="TreeGrafter"/>
</dbReference>
<dbReference type="EMBL" id="JADGJH010001585">
    <property type="protein sequence ID" value="KAJ3111930.1"/>
    <property type="molecule type" value="Genomic_DNA"/>
</dbReference>
<dbReference type="SMART" id="SM00220">
    <property type="entry name" value="S_TKc"/>
    <property type="match status" value="1"/>
</dbReference>
<dbReference type="Pfam" id="PF02149">
    <property type="entry name" value="KA1"/>
    <property type="match status" value="1"/>
</dbReference>
<dbReference type="GO" id="GO:0005737">
    <property type="term" value="C:cytoplasm"/>
    <property type="evidence" value="ECO:0007669"/>
    <property type="project" value="TreeGrafter"/>
</dbReference>
<dbReference type="InterPro" id="IPR000719">
    <property type="entry name" value="Prot_kinase_dom"/>
</dbReference>
<dbReference type="Gene3D" id="3.30.310.80">
    <property type="entry name" value="Kinase associated domain 1, KA1"/>
    <property type="match status" value="1"/>
</dbReference>
<dbReference type="Pfam" id="PF00069">
    <property type="entry name" value="Pkinase"/>
    <property type="match status" value="1"/>
</dbReference>
<reference evidence="12" key="1">
    <citation type="submission" date="2020-05" db="EMBL/GenBank/DDBJ databases">
        <title>Phylogenomic resolution of chytrid fungi.</title>
        <authorList>
            <person name="Stajich J.E."/>
            <person name="Amses K."/>
            <person name="Simmons R."/>
            <person name="Seto K."/>
            <person name="Myers J."/>
            <person name="Bonds A."/>
            <person name="Quandt C.A."/>
            <person name="Barry K."/>
            <person name="Liu P."/>
            <person name="Grigoriev I."/>
            <person name="Longcore J.E."/>
            <person name="James T.Y."/>
        </authorList>
    </citation>
    <scope>NUCLEOTIDE SEQUENCE</scope>
    <source>
        <strain evidence="12">JEL0513</strain>
    </source>
</reference>
<keyword evidence="5" id="KW-0418">Kinase</keyword>
<dbReference type="InterPro" id="IPR001772">
    <property type="entry name" value="KA1_dom"/>
</dbReference>
<name>A0AAD5SWA2_9FUNG</name>
<dbReference type="InterPro" id="IPR008271">
    <property type="entry name" value="Ser/Thr_kinase_AS"/>
</dbReference>
<evidence type="ECO:0000256" key="2">
    <source>
        <dbReference type="ARBA" id="ARBA00022527"/>
    </source>
</evidence>
<gene>
    <name evidence="12" type="ORF">HK100_002505</name>
</gene>
<keyword evidence="4" id="KW-0547">Nucleotide-binding</keyword>
<dbReference type="AlphaFoldDB" id="A0AAD5SWA2"/>
<evidence type="ECO:0000256" key="3">
    <source>
        <dbReference type="ARBA" id="ARBA00022679"/>
    </source>
</evidence>
<organism evidence="12 13">
    <name type="scientific">Physocladia obscura</name>
    <dbReference type="NCBI Taxonomy" id="109957"/>
    <lineage>
        <taxon>Eukaryota</taxon>
        <taxon>Fungi</taxon>
        <taxon>Fungi incertae sedis</taxon>
        <taxon>Chytridiomycota</taxon>
        <taxon>Chytridiomycota incertae sedis</taxon>
        <taxon>Chytridiomycetes</taxon>
        <taxon>Chytridiales</taxon>
        <taxon>Chytriomycetaceae</taxon>
        <taxon>Physocladia</taxon>
    </lineage>
</organism>
<keyword evidence="13" id="KW-1185">Reference proteome</keyword>
<dbReference type="PROSITE" id="PS50011">
    <property type="entry name" value="PROTEIN_KINASE_DOM"/>
    <property type="match status" value="1"/>
</dbReference>
<dbReference type="InterPro" id="IPR011009">
    <property type="entry name" value="Kinase-like_dom_sf"/>
</dbReference>
<evidence type="ECO:0000256" key="5">
    <source>
        <dbReference type="ARBA" id="ARBA00022777"/>
    </source>
</evidence>
<comment type="caution">
    <text evidence="12">The sequence shown here is derived from an EMBL/GenBank/DDBJ whole genome shotgun (WGS) entry which is preliminary data.</text>
</comment>
<keyword evidence="3" id="KW-0808">Transferase</keyword>
<dbReference type="PROSITE" id="PS50032">
    <property type="entry name" value="KA1"/>
    <property type="match status" value="1"/>
</dbReference>
<evidence type="ECO:0000256" key="4">
    <source>
        <dbReference type="ARBA" id="ARBA00022741"/>
    </source>
</evidence>
<evidence type="ECO:0000256" key="1">
    <source>
        <dbReference type="ARBA" id="ARBA00012513"/>
    </source>
</evidence>
<keyword evidence="2" id="KW-0723">Serine/threonine-protein kinase</keyword>
<feature type="domain" description="KA1" evidence="11">
    <location>
        <begin position="924"/>
        <end position="974"/>
    </location>
</feature>
<dbReference type="PANTHER" id="PTHR43895:SF32">
    <property type="entry name" value="SERINE_THREONINE-PROTEIN KINASE CHK1"/>
    <property type="match status" value="1"/>
</dbReference>
<evidence type="ECO:0000256" key="7">
    <source>
        <dbReference type="ARBA" id="ARBA00047899"/>
    </source>
</evidence>
<dbReference type="GO" id="GO:0004674">
    <property type="term" value="F:protein serine/threonine kinase activity"/>
    <property type="evidence" value="ECO:0007669"/>
    <property type="project" value="UniProtKB-KW"/>
</dbReference>